<dbReference type="PANTHER" id="PTHR45772">
    <property type="entry name" value="CONSERVED COMPONENT OF ABC TRANSPORTER FOR NATURAL AMINO ACIDS-RELATED"/>
    <property type="match status" value="1"/>
</dbReference>
<evidence type="ECO:0000256" key="1">
    <source>
        <dbReference type="ARBA" id="ARBA00022448"/>
    </source>
</evidence>
<dbReference type="EMBL" id="QPJK01000001">
    <property type="protein sequence ID" value="RCW75459.1"/>
    <property type="molecule type" value="Genomic_DNA"/>
</dbReference>
<accession>A0A368Y6V2</accession>
<keyword evidence="2" id="KW-0472">Membrane</keyword>
<dbReference type="GO" id="GO:0005886">
    <property type="term" value="C:plasma membrane"/>
    <property type="evidence" value="ECO:0007669"/>
    <property type="project" value="TreeGrafter"/>
</dbReference>
<dbReference type="RefSeq" id="WP_114466754.1">
    <property type="nucleotide sequence ID" value="NZ_QPJK01000001.1"/>
</dbReference>
<dbReference type="OrthoDB" id="9781337at2"/>
<dbReference type="InterPro" id="IPR051120">
    <property type="entry name" value="ABC_AA/LPS_Transport"/>
</dbReference>
<keyword evidence="1" id="KW-0813">Transport</keyword>
<dbReference type="PANTHER" id="PTHR45772:SF2">
    <property type="entry name" value="ABC TRANSPORTER ATP-BINDING PROTEIN"/>
    <property type="match status" value="1"/>
</dbReference>
<dbReference type="Pfam" id="PF12399">
    <property type="entry name" value="BCA_ABC_TP_C"/>
    <property type="match status" value="1"/>
</dbReference>
<keyword evidence="2" id="KW-1003">Cell membrane</keyword>
<dbReference type="CDD" id="cd03219">
    <property type="entry name" value="ABC_Mj1267_LivG_branched"/>
    <property type="match status" value="1"/>
</dbReference>
<dbReference type="InterPro" id="IPR017871">
    <property type="entry name" value="ABC_transporter-like_CS"/>
</dbReference>
<dbReference type="InterPro" id="IPR032823">
    <property type="entry name" value="BCA_ABC_TP_C"/>
</dbReference>
<comment type="caution">
    <text evidence="6">The sequence shown here is derived from an EMBL/GenBank/DDBJ whole genome shotgun (WGS) entry which is preliminary data.</text>
</comment>
<evidence type="ECO:0000313" key="6">
    <source>
        <dbReference type="EMBL" id="RCW75459.1"/>
    </source>
</evidence>
<dbReference type="Pfam" id="PF00005">
    <property type="entry name" value="ABC_tran"/>
    <property type="match status" value="1"/>
</dbReference>
<organism evidence="6 7">
    <name type="scientific">Pseudorhodoferax soli</name>
    <dbReference type="NCBI Taxonomy" id="545864"/>
    <lineage>
        <taxon>Bacteria</taxon>
        <taxon>Pseudomonadati</taxon>
        <taxon>Pseudomonadota</taxon>
        <taxon>Betaproteobacteria</taxon>
        <taxon>Burkholderiales</taxon>
        <taxon>Comamonadaceae</taxon>
    </lineage>
</organism>
<name>A0A368Y6V2_9BURK</name>
<dbReference type="InterPro" id="IPR003439">
    <property type="entry name" value="ABC_transporter-like_ATP-bd"/>
</dbReference>
<dbReference type="SMART" id="SM00382">
    <property type="entry name" value="AAA"/>
    <property type="match status" value="1"/>
</dbReference>
<dbReference type="Gene3D" id="3.40.50.300">
    <property type="entry name" value="P-loop containing nucleotide triphosphate hydrolases"/>
    <property type="match status" value="1"/>
</dbReference>
<keyword evidence="7" id="KW-1185">Reference proteome</keyword>
<gene>
    <name evidence="6" type="ORF">DES41_10151</name>
</gene>
<sequence>MSDTVLATRGLGMSFGGLRVFAGIDFALARGERHAVIGPNGAGKSTFVAIVTGLLRPTAGAVLLDGHDVTRSSAGERVAAGIVRTFQINTLFPSLTPLESVVLALCQRDKQARPSLRALRRCTAQIDEAADLLERFGLADDAQLPTQELAYGQQRLLEVVLAYALRPRVLLLDEPAAGLSTTQGHALFERLAQLTEGTTLLFIEHDMNIVFRYAQRVTVLAGGSLLAQGTPDEIRAHAGVRKAYLGN</sequence>
<dbReference type="PROSITE" id="PS50893">
    <property type="entry name" value="ABC_TRANSPORTER_2"/>
    <property type="match status" value="1"/>
</dbReference>
<protein>
    <submittedName>
        <fullName evidence="6">Branched-chain amino acid transport system ATP-binding protein</fullName>
    </submittedName>
</protein>
<dbReference type="AlphaFoldDB" id="A0A368Y6V2"/>
<dbReference type="GO" id="GO:0016887">
    <property type="term" value="F:ATP hydrolysis activity"/>
    <property type="evidence" value="ECO:0007669"/>
    <property type="project" value="InterPro"/>
</dbReference>
<evidence type="ECO:0000256" key="2">
    <source>
        <dbReference type="ARBA" id="ARBA00022475"/>
    </source>
</evidence>
<proteinExistence type="predicted"/>
<keyword evidence="4 6" id="KW-0067">ATP-binding</keyword>
<dbReference type="InterPro" id="IPR027417">
    <property type="entry name" value="P-loop_NTPase"/>
</dbReference>
<reference evidence="6 7" key="1">
    <citation type="submission" date="2018-07" db="EMBL/GenBank/DDBJ databases">
        <title>Genomic Encyclopedia of Type Strains, Phase IV (KMG-IV): sequencing the most valuable type-strain genomes for metagenomic binning, comparative biology and taxonomic classification.</title>
        <authorList>
            <person name="Goeker M."/>
        </authorList>
    </citation>
    <scope>NUCLEOTIDE SEQUENCE [LARGE SCALE GENOMIC DNA]</scope>
    <source>
        <strain evidence="6 7">DSM 21634</strain>
    </source>
</reference>
<evidence type="ECO:0000256" key="3">
    <source>
        <dbReference type="ARBA" id="ARBA00022741"/>
    </source>
</evidence>
<keyword evidence="3" id="KW-0547">Nucleotide-binding</keyword>
<evidence type="ECO:0000313" key="7">
    <source>
        <dbReference type="Proteomes" id="UP000252884"/>
    </source>
</evidence>
<dbReference type="SUPFAM" id="SSF52540">
    <property type="entry name" value="P-loop containing nucleoside triphosphate hydrolases"/>
    <property type="match status" value="1"/>
</dbReference>
<evidence type="ECO:0000259" key="5">
    <source>
        <dbReference type="PROSITE" id="PS50893"/>
    </source>
</evidence>
<dbReference type="GO" id="GO:0005524">
    <property type="term" value="F:ATP binding"/>
    <property type="evidence" value="ECO:0007669"/>
    <property type="project" value="UniProtKB-KW"/>
</dbReference>
<dbReference type="InterPro" id="IPR003593">
    <property type="entry name" value="AAA+_ATPase"/>
</dbReference>
<evidence type="ECO:0000256" key="4">
    <source>
        <dbReference type="ARBA" id="ARBA00022840"/>
    </source>
</evidence>
<dbReference type="Proteomes" id="UP000252884">
    <property type="component" value="Unassembled WGS sequence"/>
</dbReference>
<dbReference type="PROSITE" id="PS00211">
    <property type="entry name" value="ABC_TRANSPORTER_1"/>
    <property type="match status" value="1"/>
</dbReference>
<feature type="domain" description="ABC transporter" evidence="5">
    <location>
        <begin position="6"/>
        <end position="247"/>
    </location>
</feature>